<dbReference type="GO" id="GO:0016887">
    <property type="term" value="F:ATP hydrolysis activity"/>
    <property type="evidence" value="ECO:0007669"/>
    <property type="project" value="InterPro"/>
</dbReference>
<dbReference type="GO" id="GO:0043190">
    <property type="term" value="C:ATP-binding cassette (ABC) transporter complex"/>
    <property type="evidence" value="ECO:0007669"/>
    <property type="project" value="TreeGrafter"/>
</dbReference>
<comment type="similarity">
    <text evidence="1">Belongs to the ABC transporter superfamily.</text>
</comment>
<dbReference type="InterPro" id="IPR015856">
    <property type="entry name" value="ABC_transpr_CbiO/EcfA_su"/>
</dbReference>
<keyword evidence="4 6" id="KW-0067">ATP-binding</keyword>
<dbReference type="PANTHER" id="PTHR43553:SF24">
    <property type="entry name" value="ENERGY-COUPLING FACTOR TRANSPORTER ATP-BINDING PROTEIN ECFA1"/>
    <property type="match status" value="1"/>
</dbReference>
<accession>A0A2A9E1W3</accession>
<feature type="domain" description="ABC transporter" evidence="5">
    <location>
        <begin position="286"/>
        <end position="520"/>
    </location>
</feature>
<dbReference type="InterPro" id="IPR003439">
    <property type="entry name" value="ABC_transporter-like_ATP-bd"/>
</dbReference>
<dbReference type="AlphaFoldDB" id="A0A2A9E1W3"/>
<keyword evidence="7" id="KW-1185">Reference proteome</keyword>
<dbReference type="Proteomes" id="UP000225548">
    <property type="component" value="Unassembled WGS sequence"/>
</dbReference>
<evidence type="ECO:0000313" key="7">
    <source>
        <dbReference type="Proteomes" id="UP000225548"/>
    </source>
</evidence>
<dbReference type="InterPro" id="IPR003593">
    <property type="entry name" value="AAA+_ATPase"/>
</dbReference>
<organism evidence="6 7">
    <name type="scientific">Sanguibacter antarcticus</name>
    <dbReference type="NCBI Taxonomy" id="372484"/>
    <lineage>
        <taxon>Bacteria</taxon>
        <taxon>Bacillati</taxon>
        <taxon>Actinomycetota</taxon>
        <taxon>Actinomycetes</taxon>
        <taxon>Micrococcales</taxon>
        <taxon>Sanguibacteraceae</taxon>
        <taxon>Sanguibacter</taxon>
    </lineage>
</organism>
<dbReference type="Gene3D" id="3.40.50.300">
    <property type="entry name" value="P-loop containing nucleotide triphosphate hydrolases"/>
    <property type="match status" value="2"/>
</dbReference>
<evidence type="ECO:0000259" key="5">
    <source>
        <dbReference type="PROSITE" id="PS50893"/>
    </source>
</evidence>
<dbReference type="InterPro" id="IPR027417">
    <property type="entry name" value="P-loop_NTPase"/>
</dbReference>
<dbReference type="OrthoDB" id="501320at2"/>
<keyword evidence="3" id="KW-0547">Nucleotide-binding</keyword>
<dbReference type="SMART" id="SM00382">
    <property type="entry name" value="AAA"/>
    <property type="match status" value="2"/>
</dbReference>
<dbReference type="PROSITE" id="PS50893">
    <property type="entry name" value="ABC_TRANSPORTER_2"/>
    <property type="match status" value="2"/>
</dbReference>
<dbReference type="InterPro" id="IPR017871">
    <property type="entry name" value="ABC_transporter-like_CS"/>
</dbReference>
<dbReference type="EMBL" id="PDJG01000001">
    <property type="protein sequence ID" value="PFG32938.1"/>
    <property type="molecule type" value="Genomic_DNA"/>
</dbReference>
<dbReference type="PANTHER" id="PTHR43553">
    <property type="entry name" value="HEAVY METAL TRANSPORTER"/>
    <property type="match status" value="1"/>
</dbReference>
<evidence type="ECO:0000256" key="3">
    <source>
        <dbReference type="ARBA" id="ARBA00022741"/>
    </source>
</evidence>
<keyword evidence="2" id="KW-0813">Transport</keyword>
<protein>
    <submittedName>
        <fullName evidence="6">Energy-coupling factor transport system ATP-binding protein</fullName>
    </submittedName>
</protein>
<dbReference type="GO" id="GO:0005524">
    <property type="term" value="F:ATP binding"/>
    <property type="evidence" value="ECO:0007669"/>
    <property type="project" value="UniProtKB-KW"/>
</dbReference>
<evidence type="ECO:0000256" key="4">
    <source>
        <dbReference type="ARBA" id="ARBA00022840"/>
    </source>
</evidence>
<comment type="caution">
    <text evidence="6">The sequence shown here is derived from an EMBL/GenBank/DDBJ whole genome shotgun (WGS) entry which is preliminary data.</text>
</comment>
<name>A0A2A9E1W3_9MICO</name>
<dbReference type="Pfam" id="PF00005">
    <property type="entry name" value="ABC_tran"/>
    <property type="match status" value="2"/>
</dbReference>
<dbReference type="PROSITE" id="PS00211">
    <property type="entry name" value="ABC_TRANSPORTER_1"/>
    <property type="match status" value="1"/>
</dbReference>
<dbReference type="SUPFAM" id="SSF52540">
    <property type="entry name" value="P-loop containing nucleoside triphosphate hydrolases"/>
    <property type="match status" value="2"/>
</dbReference>
<evidence type="ECO:0000313" key="6">
    <source>
        <dbReference type="EMBL" id="PFG32938.1"/>
    </source>
</evidence>
<gene>
    <name evidence="6" type="ORF">ATL42_0790</name>
</gene>
<reference evidence="6 7" key="1">
    <citation type="submission" date="2017-10" db="EMBL/GenBank/DDBJ databases">
        <title>Sequencing the genomes of 1000 actinobacteria strains.</title>
        <authorList>
            <person name="Klenk H.-P."/>
        </authorList>
    </citation>
    <scope>NUCLEOTIDE SEQUENCE [LARGE SCALE GENOMIC DNA]</scope>
    <source>
        <strain evidence="6 7">DSM 18966</strain>
    </source>
</reference>
<dbReference type="CDD" id="cd03225">
    <property type="entry name" value="ABC_cobalt_CbiO_domain1"/>
    <property type="match status" value="1"/>
</dbReference>
<dbReference type="RefSeq" id="WP_098454235.1">
    <property type="nucleotide sequence ID" value="NZ_PDJG01000001.1"/>
</dbReference>
<dbReference type="GO" id="GO:0042626">
    <property type="term" value="F:ATPase-coupled transmembrane transporter activity"/>
    <property type="evidence" value="ECO:0007669"/>
    <property type="project" value="TreeGrafter"/>
</dbReference>
<proteinExistence type="inferred from homology"/>
<evidence type="ECO:0000256" key="1">
    <source>
        <dbReference type="ARBA" id="ARBA00005417"/>
    </source>
</evidence>
<evidence type="ECO:0000256" key="2">
    <source>
        <dbReference type="ARBA" id="ARBA00022448"/>
    </source>
</evidence>
<sequence length="539" mass="56801">MIELRSFGFSYDGSPPLFAGVDLVVGAGELALVVGPTGTGKSTLLQSMNGLVPRFTGGRVTGEVFVDGRSTREVEPRDLAGAVGYVGQNPTLGFVTAHVESELAFGMEQQGVDPRTMRRRVEETLDLVGIAGLRHRRLETLSLGEQQRVAIGAVLTGAPRALLLDEPTSALDPVGAEEVLATIGRLVHDLGLTVVLAEHRLERVVQLADTVVLLIGDGGVRTGPPQEILPGTTVAPPIVRLAVAAGWDPVPLTVRDARRRARDVVPTLAAPPHAAPRTARSGEHVLVARQVSVRYEADRAVDRVDLTLDAGEITALMGRNGSGKSSLLWTLQGTGRRDGGTVDVQGLDPHGLPPARARALVGLVPQDVSAMLYLETVAEECTASDTDAHRAPGTTQSILDSIVSGGDLPPAVHPGTHPRDLSEGQRLALVLAIVLATEPPVLLLDEPTRGLDHDAKSRLVTALRAIADRGAAVLVATHDVELAADLADRVVLITQGEIVADGDARPMLTGSPSFAPQIAKILSPGPWMRMDDVVFTDRS</sequence>
<dbReference type="InterPro" id="IPR050095">
    <property type="entry name" value="ECF_ABC_transporter_ATP-bd"/>
</dbReference>
<feature type="domain" description="ABC transporter" evidence="5">
    <location>
        <begin position="2"/>
        <end position="241"/>
    </location>
</feature>